<keyword evidence="4 5" id="KW-0472">Membrane</keyword>
<evidence type="ECO:0000256" key="1">
    <source>
        <dbReference type="ARBA" id="ARBA00004141"/>
    </source>
</evidence>
<evidence type="ECO:0000256" key="4">
    <source>
        <dbReference type="ARBA" id="ARBA00023136"/>
    </source>
</evidence>
<accession>A0A4R4FDP5</accession>
<feature type="transmembrane region" description="Helical" evidence="5">
    <location>
        <begin position="141"/>
        <end position="164"/>
    </location>
</feature>
<feature type="transmembrane region" description="Helical" evidence="5">
    <location>
        <begin position="103"/>
        <end position="129"/>
    </location>
</feature>
<protein>
    <recommendedName>
        <fullName evidence="5">Transport permease protein</fullName>
    </recommendedName>
</protein>
<feature type="domain" description="ABC transmembrane type-2" evidence="6">
    <location>
        <begin position="27"/>
        <end position="254"/>
    </location>
</feature>
<comment type="caution">
    <text evidence="7">The sequence shown here is derived from an EMBL/GenBank/DDBJ whole genome shotgun (WGS) entry which is preliminary data.</text>
</comment>
<keyword evidence="5" id="KW-1003">Cell membrane</keyword>
<dbReference type="EMBL" id="SMMX01000008">
    <property type="protein sequence ID" value="TDA21461.1"/>
    <property type="molecule type" value="Genomic_DNA"/>
</dbReference>
<sequence length="257" mass="28212">MDKARKKYSDTLTMTGRCLLLSKRNIDTFLTSLVLPVLMMILFVYVLGGAMNVGSSSYVNYIVPGVILQCIGQCASTTAITVNSDIRNGIIDRFCTMPIKKSSVLCGHVFSAVLRNLLTTIIVVAVALIVGFRPSAQALDWLTVFFIVLLYIIAISWISVFIGIKANSSEGAGACAVFAVVLPYLSSGFAPLETMPQFLRIFAENQPMTPIIETMRSLLLKEPLNTHTLFIAVAWCLVLSVVFYFLSKTAFKKNTTK</sequence>
<keyword evidence="3 5" id="KW-1133">Transmembrane helix</keyword>
<dbReference type="PROSITE" id="PS51012">
    <property type="entry name" value="ABC_TM2"/>
    <property type="match status" value="1"/>
</dbReference>
<dbReference type="PIRSF" id="PIRSF006648">
    <property type="entry name" value="DrrB"/>
    <property type="match status" value="1"/>
</dbReference>
<dbReference type="InterPro" id="IPR047817">
    <property type="entry name" value="ABC2_TM_bact-type"/>
</dbReference>
<proteinExistence type="inferred from homology"/>
<feature type="transmembrane region" description="Helical" evidence="5">
    <location>
        <begin position="29"/>
        <end position="49"/>
    </location>
</feature>
<dbReference type="PANTHER" id="PTHR43229:SF2">
    <property type="entry name" value="NODULATION PROTEIN J"/>
    <property type="match status" value="1"/>
</dbReference>
<keyword evidence="8" id="KW-1185">Reference proteome</keyword>
<keyword evidence="5" id="KW-0813">Transport</keyword>
<evidence type="ECO:0000259" key="6">
    <source>
        <dbReference type="PROSITE" id="PS51012"/>
    </source>
</evidence>
<comment type="similarity">
    <text evidence="5">Belongs to the ABC-2 integral membrane protein family.</text>
</comment>
<feature type="transmembrane region" description="Helical" evidence="5">
    <location>
        <begin position="61"/>
        <end position="82"/>
    </location>
</feature>
<evidence type="ECO:0000256" key="3">
    <source>
        <dbReference type="ARBA" id="ARBA00022989"/>
    </source>
</evidence>
<evidence type="ECO:0000256" key="5">
    <source>
        <dbReference type="RuleBase" id="RU361157"/>
    </source>
</evidence>
<dbReference type="Pfam" id="PF01061">
    <property type="entry name" value="ABC2_membrane"/>
    <property type="match status" value="1"/>
</dbReference>
<evidence type="ECO:0000313" key="7">
    <source>
        <dbReference type="EMBL" id="TDA21461.1"/>
    </source>
</evidence>
<gene>
    <name evidence="7" type="ORF">E1963_10590</name>
</gene>
<feature type="transmembrane region" description="Helical" evidence="5">
    <location>
        <begin position="228"/>
        <end position="247"/>
    </location>
</feature>
<dbReference type="GO" id="GO:0140359">
    <property type="term" value="F:ABC-type transporter activity"/>
    <property type="evidence" value="ECO:0007669"/>
    <property type="project" value="InterPro"/>
</dbReference>
<dbReference type="AlphaFoldDB" id="A0A4R4FDP5"/>
<evidence type="ECO:0000313" key="8">
    <source>
        <dbReference type="Proteomes" id="UP000295710"/>
    </source>
</evidence>
<organism evidence="7 8">
    <name type="scientific">Extibacter muris</name>
    <dbReference type="NCBI Taxonomy" id="1796622"/>
    <lineage>
        <taxon>Bacteria</taxon>
        <taxon>Bacillati</taxon>
        <taxon>Bacillota</taxon>
        <taxon>Clostridia</taxon>
        <taxon>Lachnospirales</taxon>
        <taxon>Lachnospiraceae</taxon>
        <taxon>Extibacter</taxon>
    </lineage>
</organism>
<dbReference type="RefSeq" id="WP_132277813.1">
    <property type="nucleotide sequence ID" value="NZ_JAOBST010000036.1"/>
</dbReference>
<dbReference type="PANTHER" id="PTHR43229">
    <property type="entry name" value="NODULATION PROTEIN J"/>
    <property type="match status" value="1"/>
</dbReference>
<comment type="subcellular location">
    <subcellularLocation>
        <location evidence="5">Cell membrane</location>
        <topology evidence="5">Multi-pass membrane protein</topology>
    </subcellularLocation>
    <subcellularLocation>
        <location evidence="1">Membrane</location>
        <topology evidence="1">Multi-pass membrane protein</topology>
    </subcellularLocation>
</comment>
<keyword evidence="2 5" id="KW-0812">Transmembrane</keyword>
<feature type="transmembrane region" description="Helical" evidence="5">
    <location>
        <begin position="171"/>
        <end position="190"/>
    </location>
</feature>
<dbReference type="InterPro" id="IPR013525">
    <property type="entry name" value="ABC2_TM"/>
</dbReference>
<reference evidence="7 8" key="1">
    <citation type="journal article" date="2016" name="Nat. Microbiol.">
        <title>The Mouse Intestinal Bacterial Collection (miBC) provides host-specific insight into cultured diversity and functional potential of the gut microbiota.</title>
        <authorList>
            <person name="Lagkouvardos I."/>
            <person name="Pukall R."/>
            <person name="Abt B."/>
            <person name="Foesel B.U."/>
            <person name="Meier-Kolthoff J.P."/>
            <person name="Kumar N."/>
            <person name="Bresciani A."/>
            <person name="Martinez I."/>
            <person name="Just S."/>
            <person name="Ziegler C."/>
            <person name="Brugiroux S."/>
            <person name="Garzetti D."/>
            <person name="Wenning M."/>
            <person name="Bui T.P."/>
            <person name="Wang J."/>
            <person name="Hugenholtz F."/>
            <person name="Plugge C.M."/>
            <person name="Peterson D.A."/>
            <person name="Hornef M.W."/>
            <person name="Baines J.F."/>
            <person name="Smidt H."/>
            <person name="Walter J."/>
            <person name="Kristiansen K."/>
            <person name="Nielsen H.B."/>
            <person name="Haller D."/>
            <person name="Overmann J."/>
            <person name="Stecher B."/>
            <person name="Clavel T."/>
        </authorList>
    </citation>
    <scope>NUCLEOTIDE SEQUENCE [LARGE SCALE GENOMIC DNA]</scope>
    <source>
        <strain evidence="7 8">DSM 28560</strain>
    </source>
</reference>
<dbReference type="InterPro" id="IPR000412">
    <property type="entry name" value="ABC_2_transport"/>
</dbReference>
<dbReference type="Proteomes" id="UP000295710">
    <property type="component" value="Unassembled WGS sequence"/>
</dbReference>
<dbReference type="GO" id="GO:0043190">
    <property type="term" value="C:ATP-binding cassette (ABC) transporter complex"/>
    <property type="evidence" value="ECO:0007669"/>
    <property type="project" value="InterPro"/>
</dbReference>
<name>A0A4R4FDP5_9FIRM</name>
<evidence type="ECO:0000256" key="2">
    <source>
        <dbReference type="ARBA" id="ARBA00022692"/>
    </source>
</evidence>
<dbReference type="InterPro" id="IPR051784">
    <property type="entry name" value="Nod_factor_ABC_transporter"/>
</dbReference>